<dbReference type="Proteomes" id="UP000052237">
    <property type="component" value="Unassembled WGS sequence"/>
</dbReference>
<accession>A0A0S4SQ31</accession>
<sequence>MSYTSSLPLKEGQKFLAFLDVDNRSIHLYMVSNGESYSVQLVTHTSAGHQIHDYTINSDTLQKNKEIGYVHQEVTCVIRSNGTFRLTAHPSVGYQYMDESYVKYKEISHNHNAGIFYATPR</sequence>
<keyword evidence="2" id="KW-1185">Reference proteome</keyword>
<comment type="caution">
    <text evidence="1">The sequence shown here is derived from an EMBL/GenBank/DDBJ whole genome shotgun (WGS) entry which is preliminary data.</text>
</comment>
<organism evidence="1 2">
    <name type="scientific">Campylobacter hyointestinalis subsp. hyointestinalis</name>
    <dbReference type="NCBI Taxonomy" id="91352"/>
    <lineage>
        <taxon>Bacteria</taxon>
        <taxon>Pseudomonadati</taxon>
        <taxon>Campylobacterota</taxon>
        <taxon>Epsilonproteobacteria</taxon>
        <taxon>Campylobacterales</taxon>
        <taxon>Campylobacteraceae</taxon>
        <taxon>Campylobacter</taxon>
    </lineage>
</organism>
<evidence type="ECO:0000313" key="1">
    <source>
        <dbReference type="EMBL" id="CUU87914.1"/>
    </source>
</evidence>
<dbReference type="EMBL" id="FAVB01000005">
    <property type="protein sequence ID" value="CUU87914.1"/>
    <property type="molecule type" value="Genomic_DNA"/>
</dbReference>
<dbReference type="RefSeq" id="WP_059435371.1">
    <property type="nucleotide sequence ID" value="NZ_FAVB01000005.1"/>
</dbReference>
<name>A0A0S4SQ31_CAMHY</name>
<reference evidence="1 2" key="1">
    <citation type="submission" date="2015-11" db="EMBL/GenBank/DDBJ databases">
        <authorList>
            <consortium name="Pathogen Informatics"/>
        </authorList>
    </citation>
    <scope>NUCLEOTIDE SEQUENCE [LARGE SCALE GENOMIC DNA]</scope>
    <source>
        <strain evidence="1 2">006A-0059</strain>
    </source>
</reference>
<evidence type="ECO:0000313" key="2">
    <source>
        <dbReference type="Proteomes" id="UP000052237"/>
    </source>
</evidence>
<dbReference type="AlphaFoldDB" id="A0A0S4SQ31"/>
<protein>
    <submittedName>
        <fullName evidence="1">Uncharacterized protein</fullName>
    </submittedName>
</protein>
<gene>
    <name evidence="1" type="ORF">ERS686654_01823</name>
</gene>
<proteinExistence type="predicted"/>